<feature type="region of interest" description="Disordered" evidence="1">
    <location>
        <begin position="128"/>
        <end position="183"/>
    </location>
</feature>
<keyword evidence="4" id="KW-1185">Reference proteome</keyword>
<reference evidence="3" key="1">
    <citation type="submission" date="2023-04" db="EMBL/GenBank/DDBJ databases">
        <authorList>
            <person name="Vijverberg K."/>
            <person name="Xiong W."/>
            <person name="Schranz E."/>
        </authorList>
    </citation>
    <scope>NUCLEOTIDE SEQUENCE</scope>
</reference>
<evidence type="ECO:0000256" key="1">
    <source>
        <dbReference type="SAM" id="MobiDB-lite"/>
    </source>
</evidence>
<accession>A0AA35ZZZ9</accession>
<proteinExistence type="predicted"/>
<protein>
    <submittedName>
        <fullName evidence="3">Uncharacterized protein</fullName>
    </submittedName>
</protein>
<feature type="chain" id="PRO_5041204352" evidence="2">
    <location>
        <begin position="19"/>
        <end position="234"/>
    </location>
</feature>
<evidence type="ECO:0000313" key="4">
    <source>
        <dbReference type="Proteomes" id="UP001177003"/>
    </source>
</evidence>
<dbReference type="EMBL" id="OX465085">
    <property type="protein sequence ID" value="CAI9302069.1"/>
    <property type="molecule type" value="Genomic_DNA"/>
</dbReference>
<keyword evidence="2" id="KW-0732">Signal</keyword>
<sequence length="234" mass="25063">MLLLLQLMYPLVSHPASSMYLFAPPPARTFNKIRALFDLILQSLSLSLSFQIHGPILEYNDLYSPVIGSALKVFDEMPKRNMTVSDCIHGAIIPAYGSSKVNCPVSAHSSTCSLLGAVSVAPKVTEPPLAAADPASDAGAEPDLTGSSYSSSDSSFRPDLDTDPIDEPASAPPKPELPLPAPSSLHLMTTRAKAGIFKPHYRVDLAHLRYCGLLSTVLSFPDPVSHVTALREPK</sequence>
<feature type="compositionally biased region" description="Pro residues" evidence="1">
    <location>
        <begin position="170"/>
        <end position="181"/>
    </location>
</feature>
<evidence type="ECO:0000256" key="2">
    <source>
        <dbReference type="SAM" id="SignalP"/>
    </source>
</evidence>
<dbReference type="AlphaFoldDB" id="A0AA35ZZZ9"/>
<dbReference type="Proteomes" id="UP001177003">
    <property type="component" value="Chromosome 9"/>
</dbReference>
<gene>
    <name evidence="3" type="ORF">LSALG_LOCUS40579</name>
</gene>
<feature type="signal peptide" evidence="2">
    <location>
        <begin position="1"/>
        <end position="18"/>
    </location>
</feature>
<evidence type="ECO:0000313" key="3">
    <source>
        <dbReference type="EMBL" id="CAI9302069.1"/>
    </source>
</evidence>
<feature type="compositionally biased region" description="Low complexity" evidence="1">
    <location>
        <begin position="128"/>
        <end position="155"/>
    </location>
</feature>
<name>A0AA35ZZZ9_LACSI</name>
<organism evidence="3 4">
    <name type="scientific">Lactuca saligna</name>
    <name type="common">Willowleaf lettuce</name>
    <dbReference type="NCBI Taxonomy" id="75948"/>
    <lineage>
        <taxon>Eukaryota</taxon>
        <taxon>Viridiplantae</taxon>
        <taxon>Streptophyta</taxon>
        <taxon>Embryophyta</taxon>
        <taxon>Tracheophyta</taxon>
        <taxon>Spermatophyta</taxon>
        <taxon>Magnoliopsida</taxon>
        <taxon>eudicotyledons</taxon>
        <taxon>Gunneridae</taxon>
        <taxon>Pentapetalae</taxon>
        <taxon>asterids</taxon>
        <taxon>campanulids</taxon>
        <taxon>Asterales</taxon>
        <taxon>Asteraceae</taxon>
        <taxon>Cichorioideae</taxon>
        <taxon>Cichorieae</taxon>
        <taxon>Lactucinae</taxon>
        <taxon>Lactuca</taxon>
    </lineage>
</organism>